<dbReference type="Proteomes" id="UP000663877">
    <property type="component" value="Unassembled WGS sequence"/>
</dbReference>
<evidence type="ECO:0000313" key="4">
    <source>
        <dbReference type="Proteomes" id="UP000663832"/>
    </source>
</evidence>
<evidence type="ECO:0000313" key="2">
    <source>
        <dbReference type="EMBL" id="CAF1479795.1"/>
    </source>
</evidence>
<dbReference type="EMBL" id="CAJNOM010002838">
    <property type="protein sequence ID" value="CAF1638276.1"/>
    <property type="molecule type" value="Genomic_DNA"/>
</dbReference>
<gene>
    <name evidence="2" type="ORF">BJG266_LOCUS41998</name>
    <name evidence="3" type="ORF">QVE165_LOCUS58881</name>
</gene>
<comment type="caution">
    <text evidence="3">The sequence shown here is derived from an EMBL/GenBank/DDBJ whole genome shotgun (WGS) entry which is preliminary data.</text>
</comment>
<proteinExistence type="predicted"/>
<feature type="compositionally biased region" description="Polar residues" evidence="1">
    <location>
        <begin position="79"/>
        <end position="88"/>
    </location>
</feature>
<reference evidence="3" key="1">
    <citation type="submission" date="2021-02" db="EMBL/GenBank/DDBJ databases">
        <authorList>
            <person name="Nowell W R."/>
        </authorList>
    </citation>
    <scope>NUCLEOTIDE SEQUENCE</scope>
</reference>
<dbReference type="AlphaFoldDB" id="A0A816DRU6"/>
<name>A0A816DRU6_9BILA</name>
<dbReference type="Proteomes" id="UP000663832">
    <property type="component" value="Unassembled WGS sequence"/>
</dbReference>
<evidence type="ECO:0000313" key="3">
    <source>
        <dbReference type="EMBL" id="CAF1638276.1"/>
    </source>
</evidence>
<keyword evidence="4" id="KW-1185">Reference proteome</keyword>
<accession>A0A816DRU6</accession>
<organism evidence="3 4">
    <name type="scientific">Adineta steineri</name>
    <dbReference type="NCBI Taxonomy" id="433720"/>
    <lineage>
        <taxon>Eukaryota</taxon>
        <taxon>Metazoa</taxon>
        <taxon>Spiralia</taxon>
        <taxon>Gnathifera</taxon>
        <taxon>Rotifera</taxon>
        <taxon>Eurotatoria</taxon>
        <taxon>Bdelloidea</taxon>
        <taxon>Adinetida</taxon>
        <taxon>Adinetidae</taxon>
        <taxon>Adineta</taxon>
    </lineage>
</organism>
<feature type="region of interest" description="Disordered" evidence="1">
    <location>
        <begin position="79"/>
        <end position="104"/>
    </location>
</feature>
<protein>
    <submittedName>
        <fullName evidence="3">Uncharacterized protein</fullName>
    </submittedName>
</protein>
<evidence type="ECO:0000256" key="1">
    <source>
        <dbReference type="SAM" id="MobiDB-lite"/>
    </source>
</evidence>
<sequence length="104" mass="11166">MSSGYPGLSPQVSSVTIPPVLSTIPATVINMNPSLLSERHIYFAVNKKNNSNDINHTFVMMNDEDGVVIIDGNSSLGNVEQRTSNATRKSGSLSGSCKKSKLIR</sequence>
<dbReference type="EMBL" id="CAJNOI010002515">
    <property type="protein sequence ID" value="CAF1479795.1"/>
    <property type="molecule type" value="Genomic_DNA"/>
</dbReference>